<dbReference type="AlphaFoldDB" id="A0A067QMP5"/>
<dbReference type="InParanoid" id="A0A067QMP5"/>
<keyword evidence="3" id="KW-1185">Reference proteome</keyword>
<evidence type="ECO:0000313" key="3">
    <source>
        <dbReference type="Proteomes" id="UP000027135"/>
    </source>
</evidence>
<proteinExistence type="predicted"/>
<name>A0A067QMP5_ZOONE</name>
<protein>
    <submittedName>
        <fullName evidence="2">Uncharacterized protein</fullName>
    </submittedName>
</protein>
<evidence type="ECO:0000313" key="2">
    <source>
        <dbReference type="EMBL" id="KDR10728.1"/>
    </source>
</evidence>
<feature type="compositionally biased region" description="Polar residues" evidence="1">
    <location>
        <begin position="53"/>
        <end position="66"/>
    </location>
</feature>
<feature type="region of interest" description="Disordered" evidence="1">
    <location>
        <begin position="53"/>
        <end position="101"/>
    </location>
</feature>
<dbReference type="EMBL" id="KK853145">
    <property type="protein sequence ID" value="KDR10728.1"/>
    <property type="molecule type" value="Genomic_DNA"/>
</dbReference>
<gene>
    <name evidence="2" type="ORF">L798_15389</name>
</gene>
<reference evidence="2 3" key="1">
    <citation type="journal article" date="2014" name="Nat. Commun.">
        <title>Molecular traces of alternative social organization in a termite genome.</title>
        <authorList>
            <person name="Terrapon N."/>
            <person name="Li C."/>
            <person name="Robertson H.M."/>
            <person name="Ji L."/>
            <person name="Meng X."/>
            <person name="Booth W."/>
            <person name="Chen Z."/>
            <person name="Childers C.P."/>
            <person name="Glastad K.M."/>
            <person name="Gokhale K."/>
            <person name="Gowin J."/>
            <person name="Gronenberg W."/>
            <person name="Hermansen R.A."/>
            <person name="Hu H."/>
            <person name="Hunt B.G."/>
            <person name="Huylmans A.K."/>
            <person name="Khalil S.M."/>
            <person name="Mitchell R.D."/>
            <person name="Munoz-Torres M.C."/>
            <person name="Mustard J.A."/>
            <person name="Pan H."/>
            <person name="Reese J.T."/>
            <person name="Scharf M.E."/>
            <person name="Sun F."/>
            <person name="Vogel H."/>
            <person name="Xiao J."/>
            <person name="Yang W."/>
            <person name="Yang Z."/>
            <person name="Yang Z."/>
            <person name="Zhou J."/>
            <person name="Zhu J."/>
            <person name="Brent C.S."/>
            <person name="Elsik C.G."/>
            <person name="Goodisman M.A."/>
            <person name="Liberles D.A."/>
            <person name="Roe R.M."/>
            <person name="Vargo E.L."/>
            <person name="Vilcinskas A."/>
            <person name="Wang J."/>
            <person name="Bornberg-Bauer E."/>
            <person name="Korb J."/>
            <person name="Zhang G."/>
            <person name="Liebig J."/>
        </authorList>
    </citation>
    <scope>NUCLEOTIDE SEQUENCE [LARGE SCALE GENOMIC DNA]</scope>
    <source>
        <tissue evidence="2">Whole organism</tissue>
    </source>
</reference>
<accession>A0A067QMP5</accession>
<dbReference type="Proteomes" id="UP000027135">
    <property type="component" value="Unassembled WGS sequence"/>
</dbReference>
<evidence type="ECO:0000256" key="1">
    <source>
        <dbReference type="SAM" id="MobiDB-lite"/>
    </source>
</evidence>
<sequence length="101" mass="10858">MSSHFLKYSVLAVNLSPKLSELELVDGVVGHFPLCVRRALLSAGVRTIQDGLTLNKLETTEQTDSSRGGQNPGPPQNRPNQGHSSGQNRYDGGRANVTTIT</sequence>
<organism evidence="2 3">
    <name type="scientific">Zootermopsis nevadensis</name>
    <name type="common">Dampwood termite</name>
    <dbReference type="NCBI Taxonomy" id="136037"/>
    <lineage>
        <taxon>Eukaryota</taxon>
        <taxon>Metazoa</taxon>
        <taxon>Ecdysozoa</taxon>
        <taxon>Arthropoda</taxon>
        <taxon>Hexapoda</taxon>
        <taxon>Insecta</taxon>
        <taxon>Pterygota</taxon>
        <taxon>Neoptera</taxon>
        <taxon>Polyneoptera</taxon>
        <taxon>Dictyoptera</taxon>
        <taxon>Blattodea</taxon>
        <taxon>Blattoidea</taxon>
        <taxon>Termitoidae</taxon>
        <taxon>Termopsidae</taxon>
        <taxon>Zootermopsis</taxon>
    </lineage>
</organism>